<evidence type="ECO:0000256" key="3">
    <source>
        <dbReference type="ARBA" id="ARBA00022630"/>
    </source>
</evidence>
<dbReference type="SUPFAM" id="SSF56645">
    <property type="entry name" value="Acyl-CoA dehydrogenase NM domain-like"/>
    <property type="match status" value="1"/>
</dbReference>
<dbReference type="InterPro" id="IPR008333">
    <property type="entry name" value="Cbr1-like_FAD-bd_dom"/>
</dbReference>
<comment type="cofactor">
    <cofactor evidence="1 6">
        <name>FAD</name>
        <dbReference type="ChEBI" id="CHEBI:57692"/>
    </cofactor>
</comment>
<keyword evidence="7" id="KW-0175">Coiled coil</keyword>
<keyword evidence="10" id="KW-1185">Reference proteome</keyword>
<dbReference type="InterPro" id="IPR001834">
    <property type="entry name" value="CBR-like"/>
</dbReference>
<organism evidence="9 10">
    <name type="scientific">Scylla paramamosain</name>
    <name type="common">Mud crab</name>
    <dbReference type="NCBI Taxonomy" id="85552"/>
    <lineage>
        <taxon>Eukaryota</taxon>
        <taxon>Metazoa</taxon>
        <taxon>Ecdysozoa</taxon>
        <taxon>Arthropoda</taxon>
        <taxon>Crustacea</taxon>
        <taxon>Multicrustacea</taxon>
        <taxon>Malacostraca</taxon>
        <taxon>Eumalacostraca</taxon>
        <taxon>Eucarida</taxon>
        <taxon>Decapoda</taxon>
        <taxon>Pleocyemata</taxon>
        <taxon>Brachyura</taxon>
        <taxon>Eubrachyura</taxon>
        <taxon>Portunoidea</taxon>
        <taxon>Portunidae</taxon>
        <taxon>Portuninae</taxon>
        <taxon>Scylla</taxon>
    </lineage>
</organism>
<feature type="domain" description="FAD-binding FR-type" evidence="8">
    <location>
        <begin position="507"/>
        <end position="610"/>
    </location>
</feature>
<comment type="caution">
    <text evidence="9">The sequence shown here is derived from an EMBL/GenBank/DDBJ whole genome shotgun (WGS) entry which is preliminary data.</text>
</comment>
<evidence type="ECO:0000313" key="10">
    <source>
        <dbReference type="Proteomes" id="UP001487740"/>
    </source>
</evidence>
<dbReference type="InterPro" id="IPR037069">
    <property type="entry name" value="AcylCoA_DH/ox_N_sf"/>
</dbReference>
<evidence type="ECO:0000256" key="4">
    <source>
        <dbReference type="ARBA" id="ARBA00022827"/>
    </source>
</evidence>
<evidence type="ECO:0000256" key="6">
    <source>
        <dbReference type="PIRSR" id="PIRSR601834-1"/>
    </source>
</evidence>
<dbReference type="InterPro" id="IPR009100">
    <property type="entry name" value="AcylCoA_DH/oxidase_NM_dom_sf"/>
</dbReference>
<dbReference type="Pfam" id="PF00175">
    <property type="entry name" value="NAD_binding_1"/>
    <property type="match status" value="1"/>
</dbReference>
<dbReference type="PRINTS" id="PR00406">
    <property type="entry name" value="CYTB5RDTASE"/>
</dbReference>
<keyword evidence="3 6" id="KW-0285">Flavoprotein</keyword>
<evidence type="ECO:0000256" key="1">
    <source>
        <dbReference type="ARBA" id="ARBA00001974"/>
    </source>
</evidence>
<keyword evidence="5" id="KW-0560">Oxidoreductase</keyword>
<dbReference type="Gene3D" id="2.40.30.10">
    <property type="entry name" value="Translation factors"/>
    <property type="match status" value="1"/>
</dbReference>
<dbReference type="PROSITE" id="PS51384">
    <property type="entry name" value="FAD_FR"/>
    <property type="match status" value="1"/>
</dbReference>
<dbReference type="InterPro" id="IPR036250">
    <property type="entry name" value="AcylCo_DH-like_C"/>
</dbReference>
<feature type="binding site" evidence="6">
    <location>
        <position position="576"/>
    </location>
    <ligand>
        <name>FAD</name>
        <dbReference type="ChEBI" id="CHEBI:57692"/>
    </ligand>
</feature>
<protein>
    <recommendedName>
        <fullName evidence="8">FAD-binding FR-type domain-containing protein</fullName>
    </recommendedName>
</protein>
<proteinExistence type="inferred from homology"/>
<evidence type="ECO:0000313" key="9">
    <source>
        <dbReference type="EMBL" id="KAK8396952.1"/>
    </source>
</evidence>
<dbReference type="EMBL" id="JARAKH010000015">
    <property type="protein sequence ID" value="KAK8396952.1"/>
    <property type="molecule type" value="Genomic_DNA"/>
</dbReference>
<gene>
    <name evidence="9" type="ORF">O3P69_005147</name>
</gene>
<dbReference type="AlphaFoldDB" id="A0AAW0UE41"/>
<keyword evidence="4 6" id="KW-0274">FAD</keyword>
<accession>A0AAW0UE41</accession>
<dbReference type="InterPro" id="IPR009075">
    <property type="entry name" value="AcylCo_DH/oxidase_C"/>
</dbReference>
<dbReference type="CDD" id="cd06183">
    <property type="entry name" value="cyt_b5_reduct_like"/>
    <property type="match status" value="1"/>
</dbReference>
<dbReference type="Gene3D" id="1.20.140.10">
    <property type="entry name" value="Butyryl-CoA Dehydrogenase, subunit A, domain 3"/>
    <property type="match status" value="1"/>
</dbReference>
<dbReference type="SUPFAM" id="SSF63380">
    <property type="entry name" value="Riboflavin synthase domain-like"/>
    <property type="match status" value="1"/>
</dbReference>
<dbReference type="InterPro" id="IPR001433">
    <property type="entry name" value="OxRdtase_FAD/NAD-bd"/>
</dbReference>
<feature type="coiled-coil region" evidence="7">
    <location>
        <begin position="441"/>
        <end position="468"/>
    </location>
</feature>
<dbReference type="Proteomes" id="UP001487740">
    <property type="component" value="Unassembled WGS sequence"/>
</dbReference>
<sequence length="769" mass="86362">MKKWGKGEYWGVSSDYDPEWLLTEKQKKLRDDLIELCRVKIRPNAVYCDKEYVFPRESLNAMAELGLLGLLVPKELGGLGENHKFAAVIVETIARYGCPSTAMVYVMHLGACSVLLFRHHNNPKIKDLLSRVNKERLVGTEAYSDPATGGHFWFPMSSKVKTVDKDKVKLLKYGSWATSAGHADWYAVQTLSPDFAGNYSDLSCFLIFKDEIRANTDDWSALGMHGNMSGPLVIEGIFNLDRMIGPPGDGQCSNDECVDPFFLLLTSAAWVGISLACIDVAKKHVTRKAHADMGMRVCDYPTIQDYFGEAMCDTNSSRGLVYMVADALDRVTNNSDWSLHEDLTFTARKNYLHWLWQVKFSSAKVVTNVADKMLHTCGGTGYKTDLGIERLLRDGKAGWVMGPSNEVLRQFVGKTVLENMDVIDYWEQRPNHRTLHHEIKKMSLADKKQLAKELMEELEQEEAGTELKHPFQDTDFENPFNTCPPAVNDKVIKTADGKSHSPALTPDTWRPLTLKSTVSVSDKMASFVFALPNDTDHTGCLPGQYVAAKSVINGKEHVRYFSPVSPPDEFGVIELVLRFENQGIMSQHFKALKPGDKVEFQGPCGGFEYLPNQLQELTLLASGGGITPGMQLIRSILKDPTDKTKITLLYYSENYSEILYREELDKYRNKDSRLQVVYTLGEVPEEWEGEEGFIDTQMINNYVTKPNGINHKIVMCGGPAMVLSALYSFRSLGYPSECMFVYGQFGTEQVKTVYGKTVKLSSHRCDNVV</sequence>
<dbReference type="GO" id="GO:0050660">
    <property type="term" value="F:flavin adenine dinucleotide binding"/>
    <property type="evidence" value="ECO:0007669"/>
    <property type="project" value="InterPro"/>
</dbReference>
<feature type="binding site" evidence="6">
    <location>
        <position position="559"/>
    </location>
    <ligand>
        <name>FAD</name>
        <dbReference type="ChEBI" id="CHEBI:57692"/>
    </ligand>
</feature>
<dbReference type="PANTHER" id="PTHR19370">
    <property type="entry name" value="NADH-CYTOCHROME B5 REDUCTASE"/>
    <property type="match status" value="1"/>
</dbReference>
<evidence type="ECO:0000259" key="8">
    <source>
        <dbReference type="PROSITE" id="PS51384"/>
    </source>
</evidence>
<dbReference type="SUPFAM" id="SSF47203">
    <property type="entry name" value="Acyl-CoA dehydrogenase C-terminal domain-like"/>
    <property type="match status" value="1"/>
</dbReference>
<dbReference type="InterPro" id="IPR017927">
    <property type="entry name" value="FAD-bd_FR_type"/>
</dbReference>
<feature type="binding site" evidence="6">
    <location>
        <position position="585"/>
    </location>
    <ligand>
        <name>FAD</name>
        <dbReference type="ChEBI" id="CHEBI:57692"/>
    </ligand>
</feature>
<dbReference type="Pfam" id="PF00441">
    <property type="entry name" value="Acyl-CoA_dh_1"/>
    <property type="match status" value="1"/>
</dbReference>
<reference evidence="9 10" key="1">
    <citation type="submission" date="2023-03" db="EMBL/GenBank/DDBJ databases">
        <title>High-quality genome of Scylla paramamosain provides insights in environmental adaptation.</title>
        <authorList>
            <person name="Zhang L."/>
        </authorList>
    </citation>
    <scope>NUCLEOTIDE SEQUENCE [LARGE SCALE GENOMIC DNA]</scope>
    <source>
        <strain evidence="9">LZ_2023a</strain>
        <tissue evidence="9">Muscle</tissue>
    </source>
</reference>
<comment type="similarity">
    <text evidence="2">Belongs to the acyl-CoA dehydrogenase family.</text>
</comment>
<dbReference type="InterPro" id="IPR013786">
    <property type="entry name" value="AcylCoA_DH/ox_N"/>
</dbReference>
<dbReference type="Gene3D" id="1.10.540.10">
    <property type="entry name" value="Acyl-CoA dehydrogenase/oxidase, N-terminal domain"/>
    <property type="match status" value="1"/>
</dbReference>
<feature type="binding site" evidence="6">
    <location>
        <position position="586"/>
    </location>
    <ligand>
        <name>FAD</name>
        <dbReference type="ChEBI" id="CHEBI:57692"/>
    </ligand>
</feature>
<evidence type="ECO:0000256" key="7">
    <source>
        <dbReference type="SAM" id="Coils"/>
    </source>
</evidence>
<dbReference type="GO" id="GO:0016627">
    <property type="term" value="F:oxidoreductase activity, acting on the CH-CH group of donors"/>
    <property type="evidence" value="ECO:0007669"/>
    <property type="project" value="InterPro"/>
</dbReference>
<dbReference type="Gene3D" id="3.40.50.80">
    <property type="entry name" value="Nucleotide-binding domain of ferredoxin-NADP reductase (FNR) module"/>
    <property type="match status" value="1"/>
</dbReference>
<dbReference type="Pfam" id="PF00970">
    <property type="entry name" value="FAD_binding_6"/>
    <property type="match status" value="1"/>
</dbReference>
<dbReference type="SUPFAM" id="SSF52343">
    <property type="entry name" value="Ferredoxin reductase-like, C-terminal NADP-linked domain"/>
    <property type="match status" value="1"/>
</dbReference>
<dbReference type="Pfam" id="PF02771">
    <property type="entry name" value="Acyl-CoA_dh_N"/>
    <property type="match status" value="1"/>
</dbReference>
<name>A0AAW0UE41_SCYPA</name>
<dbReference type="InterPro" id="IPR017938">
    <property type="entry name" value="Riboflavin_synthase-like_b-brl"/>
</dbReference>
<dbReference type="Gene3D" id="2.40.110.10">
    <property type="entry name" value="Butyryl-CoA Dehydrogenase, subunit A, domain 2"/>
    <property type="match status" value="1"/>
</dbReference>
<evidence type="ECO:0000256" key="2">
    <source>
        <dbReference type="ARBA" id="ARBA00009347"/>
    </source>
</evidence>
<dbReference type="InterPro" id="IPR039261">
    <property type="entry name" value="FNR_nucleotide-bd"/>
</dbReference>
<feature type="binding site" evidence="6">
    <location>
        <position position="627"/>
    </location>
    <ligand>
        <name>FAD</name>
        <dbReference type="ChEBI" id="CHEBI:57692"/>
    </ligand>
</feature>
<dbReference type="InterPro" id="IPR046373">
    <property type="entry name" value="Acyl-CoA_Oxase/DH_mid-dom_sf"/>
</dbReference>
<evidence type="ECO:0000256" key="5">
    <source>
        <dbReference type="ARBA" id="ARBA00023002"/>
    </source>
</evidence>